<protein>
    <submittedName>
        <fullName evidence="1">Uncharacterized protein</fullName>
    </submittedName>
</protein>
<evidence type="ECO:0000313" key="1">
    <source>
        <dbReference type="EMBL" id="GAG39235.1"/>
    </source>
</evidence>
<feature type="non-terminal residue" evidence="1">
    <location>
        <position position="36"/>
    </location>
</feature>
<accession>X0X864</accession>
<reference evidence="1" key="1">
    <citation type="journal article" date="2014" name="Front. Microbiol.">
        <title>High frequency of phylogenetically diverse reductive dehalogenase-homologous genes in deep subseafloor sedimentary metagenomes.</title>
        <authorList>
            <person name="Kawai M."/>
            <person name="Futagami T."/>
            <person name="Toyoda A."/>
            <person name="Takaki Y."/>
            <person name="Nishi S."/>
            <person name="Hori S."/>
            <person name="Arai W."/>
            <person name="Tsubouchi T."/>
            <person name="Morono Y."/>
            <person name="Uchiyama I."/>
            <person name="Ito T."/>
            <person name="Fujiyama A."/>
            <person name="Inagaki F."/>
            <person name="Takami H."/>
        </authorList>
    </citation>
    <scope>NUCLEOTIDE SEQUENCE</scope>
    <source>
        <strain evidence="1">Expedition CK06-06</strain>
    </source>
</reference>
<proteinExistence type="predicted"/>
<sequence>MGGGVKIVDKRSEKIDARGYRFSVNKLYTQKNSYRG</sequence>
<gene>
    <name evidence="1" type="ORF">S01H1_63900</name>
</gene>
<dbReference type="AlphaFoldDB" id="X0X864"/>
<dbReference type="EMBL" id="BARS01042081">
    <property type="protein sequence ID" value="GAG39235.1"/>
    <property type="molecule type" value="Genomic_DNA"/>
</dbReference>
<comment type="caution">
    <text evidence="1">The sequence shown here is derived from an EMBL/GenBank/DDBJ whole genome shotgun (WGS) entry which is preliminary data.</text>
</comment>
<organism evidence="1">
    <name type="scientific">marine sediment metagenome</name>
    <dbReference type="NCBI Taxonomy" id="412755"/>
    <lineage>
        <taxon>unclassified sequences</taxon>
        <taxon>metagenomes</taxon>
        <taxon>ecological metagenomes</taxon>
    </lineage>
</organism>
<name>X0X864_9ZZZZ</name>